<evidence type="ECO:0000259" key="2">
    <source>
        <dbReference type="Pfam" id="PF05036"/>
    </source>
</evidence>
<gene>
    <name evidence="4" type="ORF">FYJ74_06325</name>
</gene>
<accession>A0A6L5YBT2</accession>
<dbReference type="InterPro" id="IPR018711">
    <property type="entry name" value="NAGPA"/>
</dbReference>
<comment type="caution">
    <text evidence="4">The sequence shown here is derived from an EMBL/GenBank/DDBJ whole genome shotgun (WGS) entry which is preliminary data.</text>
</comment>
<feature type="signal peptide" evidence="1">
    <location>
        <begin position="1"/>
        <end position="26"/>
    </location>
</feature>
<sequence length="572" mass="61782">MSFMSLKKIAVLALALLVAAAGTAGAEVPRGKVLGELMQVLDLPLKTGKTFGDVDETTPYGPALLSALSLGILYPADDFSPEIACTNAEALMFAFQAMGFRHEAETAAWALPPEDKSLPAYISGYVALAKSVQPAAPRSVFSKPWDSITETQLSEVLEWAGRCRAGLVWDYEIKRPEGALRIHRENVGRPPQGWRVQLGIFDTEAQASAFARKKTSEACPLSVQEVDFSYGVFTPLVADRSQAHEWATRLGKGFGAVILPESGDSSALFWTSFTPADPADAVIGMNRAVSSQTLAKLSEIAAAHKALAAMNGGYFGGNGPIGTLFAGGLPVTLPYYNRSMAAWDKRGTMYFGGGEFRMRLSVNGGPFVPVLLNSKVDYGSTAILTPALGASEARAGNNGFVARVHDGLVQEAVPALQFSRDMNPDEWLIVSRDPAFALQKGDRVALETQWRETPPIDVASAVQAGPLLYAPGHQFWDEMLSLSILALRHPRTLLGWDGKRMVWIVADGRSSWHSRGLFLNEAEQLGRQLGLTALLNLDGGGSSEMWWDGHVVNAVSDGRERRMPYGLMVLKK</sequence>
<reference evidence="4 5" key="1">
    <citation type="submission" date="2019-08" db="EMBL/GenBank/DDBJ databases">
        <title>In-depth cultivation of the pig gut microbiome towards novel bacterial diversity and tailored functional studies.</title>
        <authorList>
            <person name="Wylensek D."/>
            <person name="Hitch T.C.A."/>
            <person name="Clavel T."/>
        </authorList>
    </citation>
    <scope>NUCLEOTIDE SEQUENCE [LARGE SCALE GENOMIC DNA]</scope>
    <source>
        <strain evidence="4 5">SM-530-WT-4B</strain>
    </source>
</reference>
<dbReference type="AlphaFoldDB" id="A0A6L5YBT2"/>
<evidence type="ECO:0000313" key="4">
    <source>
        <dbReference type="EMBL" id="MST55649.1"/>
    </source>
</evidence>
<evidence type="ECO:0000256" key="1">
    <source>
        <dbReference type="SAM" id="SignalP"/>
    </source>
</evidence>
<keyword evidence="5" id="KW-1185">Reference proteome</keyword>
<dbReference type="Pfam" id="PF09992">
    <property type="entry name" value="NAGPA"/>
    <property type="match status" value="1"/>
</dbReference>
<dbReference type="PANTHER" id="PTHR40446:SF2">
    <property type="entry name" value="N-ACETYLGLUCOSAMINE-1-PHOSPHODIESTER ALPHA-N-ACETYLGLUCOSAMINIDASE"/>
    <property type="match status" value="1"/>
</dbReference>
<dbReference type="RefSeq" id="WP_154528746.1">
    <property type="nucleotide sequence ID" value="NZ_VUNH01000006.1"/>
</dbReference>
<feature type="domain" description="SPOR" evidence="2">
    <location>
        <begin position="191"/>
        <end position="258"/>
    </location>
</feature>
<evidence type="ECO:0000313" key="5">
    <source>
        <dbReference type="Proteomes" id="UP000473699"/>
    </source>
</evidence>
<protein>
    <submittedName>
        <fullName evidence="4">Uncharacterized protein</fullName>
    </submittedName>
</protein>
<dbReference type="PANTHER" id="PTHR40446">
    <property type="entry name" value="N-ACETYLGLUCOSAMINE-1-PHOSPHODIESTER ALPHA-N-ACETYLGLUCOSAMINIDASE"/>
    <property type="match status" value="1"/>
</dbReference>
<evidence type="ECO:0000259" key="3">
    <source>
        <dbReference type="Pfam" id="PF09992"/>
    </source>
</evidence>
<feature type="domain" description="Phosphodiester glycosidase" evidence="3">
    <location>
        <begin position="434"/>
        <end position="569"/>
    </location>
</feature>
<organism evidence="4 5">
    <name type="scientific">Pyramidobacter porci</name>
    <dbReference type="NCBI Taxonomy" id="2605789"/>
    <lineage>
        <taxon>Bacteria</taxon>
        <taxon>Thermotogati</taxon>
        <taxon>Synergistota</taxon>
        <taxon>Synergistia</taxon>
        <taxon>Synergistales</taxon>
        <taxon>Dethiosulfovibrionaceae</taxon>
        <taxon>Pyramidobacter</taxon>
    </lineage>
</organism>
<dbReference type="Pfam" id="PF05036">
    <property type="entry name" value="SPOR"/>
    <property type="match status" value="1"/>
</dbReference>
<dbReference type="Proteomes" id="UP000473699">
    <property type="component" value="Unassembled WGS sequence"/>
</dbReference>
<proteinExistence type="predicted"/>
<feature type="chain" id="PRO_5026683278" evidence="1">
    <location>
        <begin position="27"/>
        <end position="572"/>
    </location>
</feature>
<dbReference type="InterPro" id="IPR007730">
    <property type="entry name" value="SPOR-like_dom"/>
</dbReference>
<dbReference type="GO" id="GO:0042834">
    <property type="term" value="F:peptidoglycan binding"/>
    <property type="evidence" value="ECO:0007669"/>
    <property type="project" value="InterPro"/>
</dbReference>
<keyword evidence="1" id="KW-0732">Signal</keyword>
<name>A0A6L5YBT2_9BACT</name>
<dbReference type="EMBL" id="VUNH01000006">
    <property type="protein sequence ID" value="MST55649.1"/>
    <property type="molecule type" value="Genomic_DNA"/>
</dbReference>